<feature type="region of interest" description="Disordered" evidence="1">
    <location>
        <begin position="1"/>
        <end position="81"/>
    </location>
</feature>
<gene>
    <name evidence="2" type="ordered locus">FRAAL6742</name>
</gene>
<dbReference type="KEGG" id="fal:FRAAL6742"/>
<dbReference type="AlphaFoldDB" id="Q0RB23"/>
<reference evidence="2 3" key="1">
    <citation type="journal article" date="2007" name="Genome Res.">
        <title>Genome characteristics of facultatively symbiotic Frankia sp. strains reflect host range and host plant biogeography.</title>
        <authorList>
            <person name="Normand P."/>
            <person name="Lapierre P."/>
            <person name="Tisa L.S."/>
            <person name="Gogarten J.P."/>
            <person name="Alloisio N."/>
            <person name="Bagnarol E."/>
            <person name="Bassi C.A."/>
            <person name="Berry A.M."/>
            <person name="Bickhart D.M."/>
            <person name="Choisne N."/>
            <person name="Couloux A."/>
            <person name="Cournoyer B."/>
            <person name="Cruveiller S."/>
            <person name="Daubin V."/>
            <person name="Demange N."/>
            <person name="Francino M.P."/>
            <person name="Goltsman E."/>
            <person name="Huang Y."/>
            <person name="Kopp O.R."/>
            <person name="Labarre L."/>
            <person name="Lapidus A."/>
            <person name="Lavire C."/>
            <person name="Marechal J."/>
            <person name="Martinez M."/>
            <person name="Mastronunzio J.E."/>
            <person name="Mullin B.C."/>
            <person name="Niemann J."/>
            <person name="Pujic P."/>
            <person name="Rawnsley T."/>
            <person name="Rouy Z."/>
            <person name="Schenowitz C."/>
            <person name="Sellstedt A."/>
            <person name="Tavares F."/>
            <person name="Tomkins J.P."/>
            <person name="Vallenet D."/>
            <person name="Valverde C."/>
            <person name="Wall L.G."/>
            <person name="Wang Y."/>
            <person name="Medigue C."/>
            <person name="Benson D.R."/>
        </authorList>
    </citation>
    <scope>NUCLEOTIDE SEQUENCE [LARGE SCALE GENOMIC DNA]</scope>
    <source>
        <strain evidence="3">DSM 45986 / CECT 9034 / ACN14a</strain>
    </source>
</reference>
<proteinExistence type="predicted"/>
<dbReference type="STRING" id="326424.FRAAL6742"/>
<dbReference type="Proteomes" id="UP000000657">
    <property type="component" value="Chromosome"/>
</dbReference>
<evidence type="ECO:0000313" key="3">
    <source>
        <dbReference type="Proteomes" id="UP000000657"/>
    </source>
</evidence>
<keyword evidence="3" id="KW-1185">Reference proteome</keyword>
<evidence type="ECO:0000313" key="2">
    <source>
        <dbReference type="EMBL" id="CAJ65365.1"/>
    </source>
</evidence>
<accession>Q0RB23</accession>
<feature type="compositionally biased region" description="Basic and acidic residues" evidence="1">
    <location>
        <begin position="10"/>
        <end position="33"/>
    </location>
</feature>
<dbReference type="EMBL" id="CT573213">
    <property type="protein sequence ID" value="CAJ65365.1"/>
    <property type="molecule type" value="Genomic_DNA"/>
</dbReference>
<feature type="compositionally biased region" description="Basic and acidic residues" evidence="1">
    <location>
        <begin position="62"/>
        <end position="71"/>
    </location>
</feature>
<name>Q0RB23_FRAAA</name>
<organism evidence="2 3">
    <name type="scientific">Frankia alni (strain DSM 45986 / CECT 9034 / ACN14a)</name>
    <dbReference type="NCBI Taxonomy" id="326424"/>
    <lineage>
        <taxon>Bacteria</taxon>
        <taxon>Bacillati</taxon>
        <taxon>Actinomycetota</taxon>
        <taxon>Actinomycetes</taxon>
        <taxon>Frankiales</taxon>
        <taxon>Frankiaceae</taxon>
        <taxon>Frankia</taxon>
    </lineage>
</organism>
<dbReference type="HOGENOM" id="CLU_2665761_0_0_11"/>
<evidence type="ECO:0000256" key="1">
    <source>
        <dbReference type="SAM" id="MobiDB-lite"/>
    </source>
</evidence>
<protein>
    <submittedName>
        <fullName evidence="2">Uncharacterized protein</fullName>
    </submittedName>
</protein>
<sequence>MAGGVSMANPDREDFRTSEDFEEAERSRARDEAVLGADSGPDDPEASRAAEGLEVSDQEAANYREHVERGAHQQGEGAPVV</sequence>